<dbReference type="AlphaFoldDB" id="A0A2K3NAT6"/>
<dbReference type="PANTHER" id="PTHR24121">
    <property type="entry name" value="NO MECHANORECEPTOR POTENTIAL C, ISOFORM D-RELATED"/>
    <property type="match status" value="1"/>
</dbReference>
<evidence type="ECO:0000313" key="2">
    <source>
        <dbReference type="EMBL" id="PNY00143.1"/>
    </source>
</evidence>
<comment type="caution">
    <text evidence="2">The sequence shown here is derived from an EMBL/GenBank/DDBJ whole genome shotgun (WGS) entry which is preliminary data.</text>
</comment>
<accession>A0A2K3NAT6</accession>
<organism evidence="2 3">
    <name type="scientific">Trifolium pratense</name>
    <name type="common">Red clover</name>
    <dbReference type="NCBI Taxonomy" id="57577"/>
    <lineage>
        <taxon>Eukaryota</taxon>
        <taxon>Viridiplantae</taxon>
        <taxon>Streptophyta</taxon>
        <taxon>Embryophyta</taxon>
        <taxon>Tracheophyta</taxon>
        <taxon>Spermatophyta</taxon>
        <taxon>Magnoliopsida</taxon>
        <taxon>eudicotyledons</taxon>
        <taxon>Gunneridae</taxon>
        <taxon>Pentapetalae</taxon>
        <taxon>rosids</taxon>
        <taxon>fabids</taxon>
        <taxon>Fabales</taxon>
        <taxon>Fabaceae</taxon>
        <taxon>Papilionoideae</taxon>
        <taxon>50 kb inversion clade</taxon>
        <taxon>NPAAA clade</taxon>
        <taxon>Hologalegina</taxon>
        <taxon>IRL clade</taxon>
        <taxon>Trifolieae</taxon>
        <taxon>Trifolium</taxon>
    </lineage>
</organism>
<comment type="subcellular location">
    <subcellularLocation>
        <location evidence="1">Cell membrane</location>
        <topology evidence="1">Peripheral membrane protein</topology>
        <orientation evidence="1">Cytoplasmic side</orientation>
    </subcellularLocation>
</comment>
<dbReference type="InterPro" id="IPR002110">
    <property type="entry name" value="Ankyrin_rpt"/>
</dbReference>
<reference evidence="2 3" key="2">
    <citation type="journal article" date="2017" name="Front. Plant Sci.">
        <title>Gene Classification and Mining of Molecular Markers Useful in Red Clover (Trifolium pratense) Breeding.</title>
        <authorList>
            <person name="Istvanek J."/>
            <person name="Dluhosova J."/>
            <person name="Dluhos P."/>
            <person name="Patkova L."/>
            <person name="Nedelnik J."/>
            <person name="Repkova J."/>
        </authorList>
    </citation>
    <scope>NUCLEOTIDE SEQUENCE [LARGE SCALE GENOMIC DNA]</scope>
    <source>
        <strain evidence="3">cv. Tatra</strain>
        <tissue evidence="2">Young leaves</tissue>
    </source>
</reference>
<evidence type="ECO:0000256" key="1">
    <source>
        <dbReference type="ARBA" id="ARBA00004413"/>
    </source>
</evidence>
<dbReference type="Gene3D" id="1.25.40.20">
    <property type="entry name" value="Ankyrin repeat-containing domain"/>
    <property type="match status" value="1"/>
</dbReference>
<sequence>MDAIQAQAVSPLDHDEMEEFEEYVMEDKWEEVIEMYKNDIRFHKIKLKGRGTALHVAINNGYVNYVERLVDAIVKHDDKSGLTLLNEKDATPLHLAAYRGFTNLANIILYCYPGLSYMKDKNDVTPLEVLATRTSAFNSGSTLLWWEKLLYYCK</sequence>
<dbReference type="ExpressionAtlas" id="A0A2K3NAT6">
    <property type="expression patterns" value="baseline"/>
</dbReference>
<gene>
    <name evidence="2" type="ORF">L195_g023419</name>
</gene>
<dbReference type="Pfam" id="PF12796">
    <property type="entry name" value="Ank_2"/>
    <property type="match status" value="1"/>
</dbReference>
<protein>
    <submittedName>
        <fullName evidence="2">Ankyrin repeat domain-containing protein</fullName>
    </submittedName>
</protein>
<dbReference type="InterPro" id="IPR036770">
    <property type="entry name" value="Ankyrin_rpt-contain_sf"/>
</dbReference>
<evidence type="ECO:0000313" key="3">
    <source>
        <dbReference type="Proteomes" id="UP000236291"/>
    </source>
</evidence>
<reference evidence="2 3" key="1">
    <citation type="journal article" date="2014" name="Am. J. Bot.">
        <title>Genome assembly and annotation for red clover (Trifolium pratense; Fabaceae).</title>
        <authorList>
            <person name="Istvanek J."/>
            <person name="Jaros M."/>
            <person name="Krenek A."/>
            <person name="Repkova J."/>
        </authorList>
    </citation>
    <scope>NUCLEOTIDE SEQUENCE [LARGE SCALE GENOMIC DNA]</scope>
    <source>
        <strain evidence="3">cv. Tatra</strain>
        <tissue evidence="2">Young leaves</tissue>
    </source>
</reference>
<name>A0A2K3NAT6_TRIPR</name>
<proteinExistence type="predicted"/>
<dbReference type="Proteomes" id="UP000236291">
    <property type="component" value="Unassembled WGS sequence"/>
</dbReference>
<dbReference type="EMBL" id="ASHM01018567">
    <property type="protein sequence ID" value="PNY00143.1"/>
    <property type="molecule type" value="Genomic_DNA"/>
</dbReference>
<dbReference type="GO" id="GO:0005886">
    <property type="term" value="C:plasma membrane"/>
    <property type="evidence" value="ECO:0007669"/>
    <property type="project" value="UniProtKB-SubCell"/>
</dbReference>
<dbReference type="PANTHER" id="PTHR24121:SF15">
    <property type="entry name" value="ANKYRIN REPEAT PROTEIN"/>
    <property type="match status" value="1"/>
</dbReference>
<dbReference type="SUPFAM" id="SSF48403">
    <property type="entry name" value="Ankyrin repeat"/>
    <property type="match status" value="1"/>
</dbReference>